<protein>
    <submittedName>
        <fullName evidence="2">Uncharacterized protein</fullName>
    </submittedName>
</protein>
<accession>A0A2N5T733</accession>
<feature type="compositionally biased region" description="Polar residues" evidence="1">
    <location>
        <begin position="30"/>
        <end position="42"/>
    </location>
</feature>
<evidence type="ECO:0000313" key="4">
    <source>
        <dbReference type="Proteomes" id="UP000235392"/>
    </source>
</evidence>
<dbReference type="Proteomes" id="UP000235392">
    <property type="component" value="Unassembled WGS sequence"/>
</dbReference>
<evidence type="ECO:0000313" key="3">
    <source>
        <dbReference type="EMBL" id="PLW38076.1"/>
    </source>
</evidence>
<sequence>MSVGRTVSNPHVDQPTAIPFVPTRGKMRTLPNNQGPAETTFQPKIGEPNIGSSSTNWRRTEHPAPPPLRPIPGTNDSDISLLVAELKAQQDEDRLRRKRDEYRIHRKADLEEQTRVTAIIAAVSKRIKDDDVLKLDGSNLCQWERMLRVHASERFGNPNHFSADKDTV</sequence>
<proteinExistence type="predicted"/>
<feature type="region of interest" description="Disordered" evidence="1">
    <location>
        <begin position="1"/>
        <end position="76"/>
    </location>
</feature>
<evidence type="ECO:0000256" key="1">
    <source>
        <dbReference type="SAM" id="MobiDB-lite"/>
    </source>
</evidence>
<dbReference type="EMBL" id="PGCI01000133">
    <property type="protein sequence ID" value="PLW38076.1"/>
    <property type="molecule type" value="Genomic_DNA"/>
</dbReference>
<organism evidence="2 4">
    <name type="scientific">Puccinia coronata f. sp. avenae</name>
    <dbReference type="NCBI Taxonomy" id="200324"/>
    <lineage>
        <taxon>Eukaryota</taxon>
        <taxon>Fungi</taxon>
        <taxon>Dikarya</taxon>
        <taxon>Basidiomycota</taxon>
        <taxon>Pucciniomycotina</taxon>
        <taxon>Pucciniomycetes</taxon>
        <taxon>Pucciniales</taxon>
        <taxon>Pucciniaceae</taxon>
        <taxon>Puccinia</taxon>
    </lineage>
</organism>
<feature type="compositionally biased region" description="Polar residues" evidence="1">
    <location>
        <begin position="1"/>
        <end position="11"/>
    </location>
</feature>
<reference evidence="2 4" key="1">
    <citation type="submission" date="2017-11" db="EMBL/GenBank/DDBJ databases">
        <title>De novo assembly and phasing of dikaryotic genomes from two isolates of Puccinia coronata f. sp. avenae, the causal agent of oat crown rust.</title>
        <authorList>
            <person name="Miller M.E."/>
            <person name="Zhang Y."/>
            <person name="Omidvar V."/>
            <person name="Sperschneider J."/>
            <person name="Schwessinger B."/>
            <person name="Raley C."/>
            <person name="Palmer J.M."/>
            <person name="Garnica D."/>
            <person name="Upadhyaya N."/>
            <person name="Rathjen J."/>
            <person name="Taylor J.M."/>
            <person name="Park R.F."/>
            <person name="Dodds P.N."/>
            <person name="Hirsch C.D."/>
            <person name="Kianian S.F."/>
            <person name="Figueroa M."/>
        </authorList>
    </citation>
    <scope>NUCLEOTIDE SEQUENCE [LARGE SCALE GENOMIC DNA]</scope>
    <source>
        <strain evidence="2">12SD80</strain>
    </source>
</reference>
<comment type="caution">
    <text evidence="2">The sequence shown here is derived from an EMBL/GenBank/DDBJ whole genome shotgun (WGS) entry which is preliminary data.</text>
</comment>
<dbReference type="EMBL" id="PGCI01000687">
    <property type="protein sequence ID" value="PLW21256.1"/>
    <property type="molecule type" value="Genomic_DNA"/>
</dbReference>
<evidence type="ECO:0000313" key="2">
    <source>
        <dbReference type="EMBL" id="PLW21256.1"/>
    </source>
</evidence>
<name>A0A2N5T733_9BASI</name>
<gene>
    <name evidence="3" type="ORF">PCASD_11806</name>
    <name evidence="2" type="ORF">PCASD_17590</name>
</gene>
<dbReference type="AlphaFoldDB" id="A0A2N5T733"/>